<evidence type="ECO:0000313" key="1">
    <source>
        <dbReference type="EMBL" id="MEA5669028.1"/>
    </source>
</evidence>
<organism evidence="1 2">
    <name type="scientific">Stenotrophomonas capsici</name>
    <dbReference type="NCBI Taxonomy" id="3110230"/>
    <lineage>
        <taxon>Bacteria</taxon>
        <taxon>Pseudomonadati</taxon>
        <taxon>Pseudomonadota</taxon>
        <taxon>Gammaproteobacteria</taxon>
        <taxon>Lysobacterales</taxon>
        <taxon>Lysobacteraceae</taxon>
        <taxon>Stenotrophomonas</taxon>
    </lineage>
</organism>
<name>A0ABU5V6P0_9GAMM</name>
<protein>
    <submittedName>
        <fullName evidence="1">Uncharacterized protein</fullName>
    </submittedName>
</protein>
<reference evidence="1 2" key="1">
    <citation type="submission" date="2023-12" db="EMBL/GenBank/DDBJ databases">
        <title>Stenotrophomonas guangdongensis sp. nov., isolated from wilted pepper plants (Capsicum annuum).</title>
        <authorList>
            <person name="Qiu M."/>
            <person name="Li Y."/>
            <person name="Liu Q."/>
            <person name="Zhang X."/>
            <person name="Huang Y."/>
            <person name="Guo R."/>
            <person name="Hu M."/>
            <person name="Zhou J."/>
            <person name="Zhou X."/>
        </authorList>
    </citation>
    <scope>NUCLEOTIDE SEQUENCE [LARGE SCALE GENOMIC DNA]</scope>
    <source>
        <strain evidence="1 2">MH1</strain>
    </source>
</reference>
<dbReference type="Proteomes" id="UP001301653">
    <property type="component" value="Unassembled WGS sequence"/>
</dbReference>
<gene>
    <name evidence="1" type="ORF">VA603_15895</name>
</gene>
<dbReference type="RefSeq" id="WP_323439420.1">
    <property type="nucleotide sequence ID" value="NZ_JAYFUH010000249.1"/>
</dbReference>
<evidence type="ECO:0000313" key="2">
    <source>
        <dbReference type="Proteomes" id="UP001301653"/>
    </source>
</evidence>
<sequence length="171" mass="18625">MSDGKDFNETKKLLLQINEVVEKLDPAIRLAAFEMLTSMYFSKKQTLKRAASGGTVDADDDSGDAPDTGDLGAFVQSFETGKPHEALEVLVAWLYSQRGNHPFTTSELKALADECGMIVPGRPDMTFKGAKANGKAIYIQSGKNWKLTVSGEMHMRATYKVTKGKANGSED</sequence>
<accession>A0ABU5V6P0</accession>
<dbReference type="EMBL" id="JAYFUH010000249">
    <property type="protein sequence ID" value="MEA5669028.1"/>
    <property type="molecule type" value="Genomic_DNA"/>
</dbReference>
<proteinExistence type="predicted"/>
<keyword evidence="2" id="KW-1185">Reference proteome</keyword>
<comment type="caution">
    <text evidence="1">The sequence shown here is derived from an EMBL/GenBank/DDBJ whole genome shotgun (WGS) entry which is preliminary data.</text>
</comment>